<evidence type="ECO:0000259" key="3">
    <source>
        <dbReference type="Pfam" id="PF00501"/>
    </source>
</evidence>
<dbReference type="GO" id="GO:0005777">
    <property type="term" value="C:peroxisome"/>
    <property type="evidence" value="ECO:0007669"/>
    <property type="project" value="UniProtKB-SubCell"/>
</dbReference>
<evidence type="ECO:0000313" key="4">
    <source>
        <dbReference type="EMBL" id="JAS03022.1"/>
    </source>
</evidence>
<name>A0A161TJL2_TRIIF</name>
<reference evidence="4" key="2">
    <citation type="journal article" date="2017" name="J. Med. Entomol.">
        <title>Transcriptome Analysis of the Triatoma infestans (Hemiptera: Reduviidae) Integument.</title>
        <authorList>
            <person name="Calderon-Fernandez G.M."/>
            <person name="Moriconi D.E."/>
            <person name="Dulbecco A.B."/>
            <person name="Juarez M.P."/>
        </authorList>
    </citation>
    <scope>NUCLEOTIDE SEQUENCE</scope>
    <source>
        <strain evidence="4">Int1</strain>
        <tissue evidence="4">Integument</tissue>
    </source>
</reference>
<dbReference type="SUPFAM" id="SSF56801">
    <property type="entry name" value="Acetyl-CoA synthetase-like"/>
    <property type="match status" value="1"/>
</dbReference>
<evidence type="ECO:0000256" key="1">
    <source>
        <dbReference type="ARBA" id="ARBA00004275"/>
    </source>
</evidence>
<dbReference type="PANTHER" id="PTHR24096">
    <property type="entry name" value="LONG-CHAIN-FATTY-ACID--COA LIGASE"/>
    <property type="match status" value="1"/>
</dbReference>
<dbReference type="GO" id="GO:0016405">
    <property type="term" value="F:CoA-ligase activity"/>
    <property type="evidence" value="ECO:0007669"/>
    <property type="project" value="TreeGrafter"/>
</dbReference>
<evidence type="ECO:0000256" key="2">
    <source>
        <dbReference type="ARBA" id="ARBA00023140"/>
    </source>
</evidence>
<dbReference type="AlphaFoldDB" id="A0A161TJL2"/>
<dbReference type="EMBL" id="GEMB01000089">
    <property type="protein sequence ID" value="JAS03022.1"/>
    <property type="molecule type" value="Transcribed_RNA"/>
</dbReference>
<reference evidence="4" key="1">
    <citation type="submission" date="2016-04" db="EMBL/GenBank/DDBJ databases">
        <authorList>
            <person name="Calderon-Fernandez G.M.Sr."/>
        </authorList>
    </citation>
    <scope>NUCLEOTIDE SEQUENCE</scope>
    <source>
        <strain evidence="4">Int1</strain>
        <tissue evidence="4">Integument</tissue>
    </source>
</reference>
<dbReference type="Pfam" id="PF00501">
    <property type="entry name" value="AMP-binding"/>
    <property type="match status" value="1"/>
</dbReference>
<dbReference type="Gene3D" id="2.30.38.10">
    <property type="entry name" value="Luciferase, Domain 3"/>
    <property type="match status" value="1"/>
</dbReference>
<sequence length="120" mass="13300">MIFKKCIEKSSEKLQFVQGYGLTETSPCICCTPDGMKPPSLNSVGIPAPNTKVKVIDLQTGQPLGVNEEGEICAKGPQVMKGYLNNPKATEDCIDSRGWFHTGDIGYYDEQKFFYITDRV</sequence>
<feature type="domain" description="AMP-dependent synthetase/ligase" evidence="3">
    <location>
        <begin position="14"/>
        <end position="84"/>
    </location>
</feature>
<keyword evidence="2" id="KW-0576">Peroxisome</keyword>
<dbReference type="InterPro" id="IPR000873">
    <property type="entry name" value="AMP-dep_synth/lig_dom"/>
</dbReference>
<accession>A0A161TJL2</accession>
<comment type="subcellular location">
    <subcellularLocation>
        <location evidence="1">Peroxisome</location>
    </subcellularLocation>
</comment>
<proteinExistence type="predicted"/>
<dbReference type="Gene3D" id="3.40.50.980">
    <property type="match status" value="1"/>
</dbReference>
<keyword evidence="4" id="KW-0436">Ligase</keyword>
<protein>
    <submittedName>
        <fullName evidence="4">4-coumarate-CoA ligase 1-like protein</fullName>
    </submittedName>
</protein>
<organism evidence="4">
    <name type="scientific">Triatoma infestans</name>
    <name type="common">Assassin bug</name>
    <dbReference type="NCBI Taxonomy" id="30076"/>
    <lineage>
        <taxon>Eukaryota</taxon>
        <taxon>Metazoa</taxon>
        <taxon>Ecdysozoa</taxon>
        <taxon>Arthropoda</taxon>
        <taxon>Hexapoda</taxon>
        <taxon>Insecta</taxon>
        <taxon>Pterygota</taxon>
        <taxon>Neoptera</taxon>
        <taxon>Paraneoptera</taxon>
        <taxon>Hemiptera</taxon>
        <taxon>Heteroptera</taxon>
        <taxon>Panheteroptera</taxon>
        <taxon>Cimicomorpha</taxon>
        <taxon>Reduviidae</taxon>
        <taxon>Triatominae</taxon>
        <taxon>Triatoma</taxon>
    </lineage>
</organism>
<dbReference type="PANTHER" id="PTHR24096:SF422">
    <property type="entry name" value="BCDNA.GH02901"/>
    <property type="match status" value="1"/>
</dbReference>